<keyword evidence="3" id="KW-0444">Lipid biosynthesis</keyword>
<dbReference type="GO" id="GO:0032049">
    <property type="term" value="P:cardiolipin biosynthetic process"/>
    <property type="evidence" value="ECO:0007669"/>
    <property type="project" value="UniProtKB-UniRule"/>
</dbReference>
<evidence type="ECO:0000256" key="7">
    <source>
        <dbReference type="ARBA" id="ARBA00022989"/>
    </source>
</evidence>
<evidence type="ECO:0000313" key="15">
    <source>
        <dbReference type="EMBL" id="TYT74325.1"/>
    </source>
</evidence>
<keyword evidence="8" id="KW-0443">Lipid metabolism</keyword>
<name>A0A5S5MFB4_9BACT</name>
<feature type="domain" description="PLD phosphodiesterase" evidence="14">
    <location>
        <begin position="387"/>
        <end position="414"/>
    </location>
</feature>
<dbReference type="GO" id="GO:0008808">
    <property type="term" value="F:cardiolipin synthase activity"/>
    <property type="evidence" value="ECO:0007669"/>
    <property type="project" value="UniProtKB-UniRule"/>
</dbReference>
<dbReference type="RefSeq" id="WP_139448912.1">
    <property type="nucleotide sequence ID" value="NZ_VDMB01000012.1"/>
</dbReference>
<keyword evidence="7 13" id="KW-1133">Transmembrane helix</keyword>
<evidence type="ECO:0000256" key="12">
    <source>
        <dbReference type="NCBIfam" id="TIGR04265"/>
    </source>
</evidence>
<comment type="subcellular location">
    <subcellularLocation>
        <location evidence="1">Cell membrane</location>
        <topology evidence="1">Multi-pass membrane protein</topology>
    </subcellularLocation>
</comment>
<dbReference type="PANTHER" id="PTHR21248">
    <property type="entry name" value="CARDIOLIPIN SYNTHASE"/>
    <property type="match status" value="1"/>
</dbReference>
<feature type="transmembrane region" description="Helical" evidence="13">
    <location>
        <begin position="7"/>
        <end position="27"/>
    </location>
</feature>
<evidence type="ECO:0000256" key="8">
    <source>
        <dbReference type="ARBA" id="ARBA00023098"/>
    </source>
</evidence>
<keyword evidence="16" id="KW-1185">Reference proteome</keyword>
<protein>
    <recommendedName>
        <fullName evidence="12">Cardiolipin synthase</fullName>
        <ecNumber evidence="12">2.7.8.-</ecNumber>
    </recommendedName>
</protein>
<feature type="transmembrane region" description="Helical" evidence="13">
    <location>
        <begin position="33"/>
        <end position="54"/>
    </location>
</feature>
<evidence type="ECO:0000256" key="9">
    <source>
        <dbReference type="ARBA" id="ARBA00023136"/>
    </source>
</evidence>
<evidence type="ECO:0000256" key="3">
    <source>
        <dbReference type="ARBA" id="ARBA00022516"/>
    </source>
</evidence>
<dbReference type="NCBIfam" id="TIGR04265">
    <property type="entry name" value="bac_cardiolipin"/>
    <property type="match status" value="1"/>
</dbReference>
<keyword evidence="5 13" id="KW-0812">Transmembrane</keyword>
<evidence type="ECO:0000256" key="10">
    <source>
        <dbReference type="ARBA" id="ARBA00023209"/>
    </source>
</evidence>
<keyword evidence="9 13" id="KW-0472">Membrane</keyword>
<evidence type="ECO:0000256" key="13">
    <source>
        <dbReference type="SAM" id="Phobius"/>
    </source>
</evidence>
<organism evidence="15 16">
    <name type="scientific">Desulfobotulus mexicanus</name>
    <dbReference type="NCBI Taxonomy" id="2586642"/>
    <lineage>
        <taxon>Bacteria</taxon>
        <taxon>Pseudomonadati</taxon>
        <taxon>Thermodesulfobacteriota</taxon>
        <taxon>Desulfobacteria</taxon>
        <taxon>Desulfobacterales</taxon>
        <taxon>Desulfobacteraceae</taxon>
        <taxon>Desulfobotulus</taxon>
    </lineage>
</organism>
<dbReference type="OrthoDB" id="9762009at2"/>
<dbReference type="EC" id="2.7.8.-" evidence="12"/>
<dbReference type="Proteomes" id="UP000321899">
    <property type="component" value="Unassembled WGS sequence"/>
</dbReference>
<dbReference type="PANTHER" id="PTHR21248:SF22">
    <property type="entry name" value="PHOSPHOLIPASE D"/>
    <property type="match status" value="1"/>
</dbReference>
<keyword evidence="6" id="KW-0677">Repeat</keyword>
<dbReference type="InterPro" id="IPR022924">
    <property type="entry name" value="Cardiolipin_synthase"/>
</dbReference>
<dbReference type="Gene3D" id="3.30.870.10">
    <property type="entry name" value="Endonuclease Chain A"/>
    <property type="match status" value="2"/>
</dbReference>
<evidence type="ECO:0000313" key="16">
    <source>
        <dbReference type="Proteomes" id="UP000321899"/>
    </source>
</evidence>
<evidence type="ECO:0000256" key="4">
    <source>
        <dbReference type="ARBA" id="ARBA00022679"/>
    </source>
</evidence>
<evidence type="ECO:0000256" key="2">
    <source>
        <dbReference type="ARBA" id="ARBA00022475"/>
    </source>
</evidence>
<keyword evidence="2" id="KW-1003">Cell membrane</keyword>
<dbReference type="SUPFAM" id="SSF56024">
    <property type="entry name" value="Phospholipase D/nuclease"/>
    <property type="match status" value="2"/>
</dbReference>
<dbReference type="InterPro" id="IPR025202">
    <property type="entry name" value="PLD-like_dom"/>
</dbReference>
<keyword evidence="10" id="KW-0594">Phospholipid biosynthesis</keyword>
<proteinExistence type="predicted"/>
<dbReference type="InterPro" id="IPR027379">
    <property type="entry name" value="CLS_N"/>
</dbReference>
<reference evidence="15 16" key="1">
    <citation type="submission" date="2019-06" db="EMBL/GenBank/DDBJ databases">
        <title>Desulfobotulus mexicanus sp. nov., a novel sulfate-reducing bacterium isolated from the sediment of an alkaline crater lake in Mexico.</title>
        <authorList>
            <person name="Hirschler-Rea A."/>
        </authorList>
    </citation>
    <scope>NUCLEOTIDE SEQUENCE [LARGE SCALE GENOMIC DNA]</scope>
    <source>
        <strain evidence="15 16">PAR22N</strain>
    </source>
</reference>
<dbReference type="Pfam" id="PF13396">
    <property type="entry name" value="PLDc_N"/>
    <property type="match status" value="1"/>
</dbReference>
<accession>A0A5S5MFB4</accession>
<dbReference type="AlphaFoldDB" id="A0A5S5MFB4"/>
<comment type="caution">
    <text evidence="15">The sequence shown here is derived from an EMBL/GenBank/DDBJ whole genome shotgun (WGS) entry which is preliminary data.</text>
</comment>
<evidence type="ECO:0000256" key="6">
    <source>
        <dbReference type="ARBA" id="ARBA00022737"/>
    </source>
</evidence>
<dbReference type="CDD" id="cd09155">
    <property type="entry name" value="PLDc_PaCLS_like_1"/>
    <property type="match status" value="1"/>
</dbReference>
<dbReference type="GO" id="GO:0005886">
    <property type="term" value="C:plasma membrane"/>
    <property type="evidence" value="ECO:0007669"/>
    <property type="project" value="UniProtKB-SubCell"/>
</dbReference>
<gene>
    <name evidence="15" type="primary">cls</name>
    <name evidence="15" type="ORF">FIM25_10210</name>
</gene>
<evidence type="ECO:0000256" key="11">
    <source>
        <dbReference type="ARBA" id="ARBA00023264"/>
    </source>
</evidence>
<dbReference type="EMBL" id="VDMB01000012">
    <property type="protein sequence ID" value="TYT74325.1"/>
    <property type="molecule type" value="Genomic_DNA"/>
</dbReference>
<dbReference type="SMART" id="SM00155">
    <property type="entry name" value="PLDc"/>
    <property type="match status" value="2"/>
</dbReference>
<sequence length="474" mass="54317">MLTIIAIVVFLVEMLAILMAVHAVMYARSSQGAVAWMIALITFPWLTLPLYLIFGRNKFQGYVEALRQGQFEKAPEVSLQNEVLEKFRVFPRENQEETFRVMENLAQTPFTDGNQARLLINGKNTFEAIFSAISEAEDYILLEFFIVRHDSLGKELQDLLIKKAGQGVRVYFLYDEIGSRKLKSAYGRKLREAGVQFRPFFTRRGLFNRFQLNFRNHRKIVVVDGKKAFVGGHNIGKNYLGKSLRFGCWRDTHMELEGPAVMAVQRVFEGDWYWATREQLFLNWKLERAVSPGIPMLVLPTDPAHHLEACSLLFVNLILAAKKRVWIASPYFVPNDAVMQALQMAALRGVDVRILLPSRSDFWLVDLAGYACIQKLAMEGIRFFRYQPGFLHQKVILVDDHLSAVGTANADNRSFHLNFEITLIAADKNMAAQVCRMLEKDFEVSLEVDGSVLPRPEWFFRFAVRFASLFSPVL</sequence>
<evidence type="ECO:0000256" key="5">
    <source>
        <dbReference type="ARBA" id="ARBA00022692"/>
    </source>
</evidence>
<keyword evidence="11" id="KW-1208">Phospholipid metabolism</keyword>
<evidence type="ECO:0000259" key="14">
    <source>
        <dbReference type="PROSITE" id="PS50035"/>
    </source>
</evidence>
<keyword evidence="4" id="KW-0808">Transferase</keyword>
<dbReference type="PROSITE" id="PS50035">
    <property type="entry name" value="PLD"/>
    <property type="match status" value="2"/>
</dbReference>
<evidence type="ECO:0000256" key="1">
    <source>
        <dbReference type="ARBA" id="ARBA00004651"/>
    </source>
</evidence>
<dbReference type="InterPro" id="IPR001736">
    <property type="entry name" value="PLipase_D/transphosphatidylase"/>
</dbReference>
<dbReference type="Pfam" id="PF13091">
    <property type="entry name" value="PLDc_2"/>
    <property type="match status" value="2"/>
</dbReference>
<dbReference type="FunFam" id="3.30.870.10:FF:000014">
    <property type="entry name" value="Cardiolipin synthase"/>
    <property type="match status" value="1"/>
</dbReference>
<feature type="domain" description="PLD phosphodiesterase" evidence="14">
    <location>
        <begin position="212"/>
        <end position="239"/>
    </location>
</feature>